<evidence type="ECO:0000313" key="3">
    <source>
        <dbReference type="Proteomes" id="UP000287233"/>
    </source>
</evidence>
<evidence type="ECO:0000256" key="1">
    <source>
        <dbReference type="SAM" id="SignalP"/>
    </source>
</evidence>
<sequence>MGRSVWPAAVGGVLCCALAAGAPMGLENVYCWRELGYCIGYPASWTFTKANDYTLLLSGRAGTDAYYVTVTIASFAAALVGGRYDTPQALLNAYKCDLVSGSPVVCVDSSGDPTGTGYVAEFSRDGETFRQWRVVVARADGKVFHSWAFTAPVDLYPTYRPIAEAMYASWTLDGTAGSTGPGSAATGASISVLFEVRDRIRRLSTCNSDSDLSLGRCQALSYTLNITSSGYVALSLVLERGPWLLASLYDPSGRRVAFRPGNVNDVYTGAHAVSPGTYTIVVVPQLFTAESEFELTVYFSTQEFSVDELAALYGPRSRHIQR</sequence>
<evidence type="ECO:0008006" key="4">
    <source>
        <dbReference type="Google" id="ProtNLM"/>
    </source>
</evidence>
<feature type="signal peptide" evidence="1">
    <location>
        <begin position="1"/>
        <end position="19"/>
    </location>
</feature>
<reference evidence="3" key="1">
    <citation type="submission" date="2018-12" db="EMBL/GenBank/DDBJ databases">
        <title>Complete genome sequence of an uncultured bacterium of the candidate phylum Bipolaricaulota.</title>
        <authorList>
            <person name="Kadnikov V.V."/>
            <person name="Mardanov A.V."/>
            <person name="Beletsky A.V."/>
            <person name="Frank Y.A."/>
            <person name="Karnachuk O.V."/>
            <person name="Ravin N.V."/>
        </authorList>
    </citation>
    <scope>NUCLEOTIDE SEQUENCE [LARGE SCALE GENOMIC DNA]</scope>
</reference>
<proteinExistence type="predicted"/>
<gene>
    <name evidence="2" type="ORF">BIP78_0023</name>
</gene>
<dbReference type="EMBL" id="CP034928">
    <property type="protein sequence ID" value="QAA75791.1"/>
    <property type="molecule type" value="Genomic_DNA"/>
</dbReference>
<feature type="chain" id="PRO_5019538739" description="Peptidase C-terminal archaeal/bacterial domain-containing protein" evidence="1">
    <location>
        <begin position="20"/>
        <end position="322"/>
    </location>
</feature>
<accession>A0A410FS50</accession>
<dbReference type="Proteomes" id="UP000287233">
    <property type="component" value="Chromosome"/>
</dbReference>
<keyword evidence="1" id="KW-0732">Signal</keyword>
<organism evidence="2 3">
    <name type="scientific">Bipolaricaulis sibiricus</name>
    <dbReference type="NCBI Taxonomy" id="2501609"/>
    <lineage>
        <taxon>Bacteria</taxon>
        <taxon>Candidatus Bipolaricaulota</taxon>
        <taxon>Candidatus Bipolaricaulia</taxon>
        <taxon>Candidatus Bipolaricaulales</taxon>
        <taxon>Candidatus Bipolaricaulaceae</taxon>
        <taxon>Candidatus Bipolaricaulis</taxon>
    </lineage>
</organism>
<dbReference type="AlphaFoldDB" id="A0A410FS50"/>
<protein>
    <recommendedName>
        <fullName evidence="4">Peptidase C-terminal archaeal/bacterial domain-containing protein</fullName>
    </recommendedName>
</protein>
<name>A0A410FS50_BIPS1</name>
<evidence type="ECO:0000313" key="2">
    <source>
        <dbReference type="EMBL" id="QAA75791.1"/>
    </source>
</evidence>
<dbReference type="KEGG" id="bih:BIP78_0023"/>